<evidence type="ECO:0000259" key="1">
    <source>
        <dbReference type="PROSITE" id="PS50995"/>
    </source>
</evidence>
<dbReference type="Pfam" id="PF12802">
    <property type="entry name" value="MarR_2"/>
    <property type="match status" value="1"/>
</dbReference>
<dbReference type="PANTHER" id="PTHR33164:SF101">
    <property type="entry name" value="TRANSCRIPTIONAL REPRESSOR MPRA"/>
    <property type="match status" value="1"/>
</dbReference>
<dbReference type="GO" id="GO:0006950">
    <property type="term" value="P:response to stress"/>
    <property type="evidence" value="ECO:0007669"/>
    <property type="project" value="TreeGrafter"/>
</dbReference>
<dbReference type="SMART" id="SM00347">
    <property type="entry name" value="HTH_MARR"/>
    <property type="match status" value="1"/>
</dbReference>
<protein>
    <submittedName>
        <fullName evidence="2">Transcriptional regulator, MarR family protein</fullName>
    </submittedName>
</protein>
<dbReference type="PANTHER" id="PTHR33164">
    <property type="entry name" value="TRANSCRIPTIONAL REGULATOR, MARR FAMILY"/>
    <property type="match status" value="1"/>
</dbReference>
<dbReference type="InterPro" id="IPR036390">
    <property type="entry name" value="WH_DNA-bd_sf"/>
</dbReference>
<feature type="domain" description="HTH marR-type" evidence="1">
    <location>
        <begin position="30"/>
        <end position="162"/>
    </location>
</feature>
<dbReference type="Proteomes" id="UP000636956">
    <property type="component" value="Unassembled WGS sequence"/>
</dbReference>
<reference evidence="2" key="1">
    <citation type="journal article" date="2014" name="Int. J. Syst. Evol. Microbiol.">
        <title>Complete genome sequence of Corynebacterium casei LMG S-19264T (=DSM 44701T), isolated from a smear-ripened cheese.</title>
        <authorList>
            <consortium name="US DOE Joint Genome Institute (JGI-PGF)"/>
            <person name="Walter F."/>
            <person name="Albersmeier A."/>
            <person name="Kalinowski J."/>
            <person name="Ruckert C."/>
        </authorList>
    </citation>
    <scope>NUCLEOTIDE SEQUENCE</scope>
    <source>
        <strain evidence="2">CGMCC 1.8984</strain>
    </source>
</reference>
<dbReference type="EMBL" id="BMMD01000035">
    <property type="protein sequence ID" value="GGJ93622.1"/>
    <property type="molecule type" value="Genomic_DNA"/>
</dbReference>
<evidence type="ECO:0000313" key="3">
    <source>
        <dbReference type="Proteomes" id="UP000636956"/>
    </source>
</evidence>
<accession>A0A917PVW5</accession>
<dbReference type="RefSeq" id="WP_188744695.1">
    <property type="nucleotide sequence ID" value="NZ_BAABFW010000035.1"/>
</dbReference>
<dbReference type="Gene3D" id="1.10.10.10">
    <property type="entry name" value="Winged helix-like DNA-binding domain superfamily/Winged helix DNA-binding domain"/>
    <property type="match status" value="1"/>
</dbReference>
<dbReference type="GO" id="GO:0003700">
    <property type="term" value="F:DNA-binding transcription factor activity"/>
    <property type="evidence" value="ECO:0007669"/>
    <property type="project" value="InterPro"/>
</dbReference>
<gene>
    <name evidence="2" type="ORF">GCM10011372_35070</name>
</gene>
<dbReference type="SUPFAM" id="SSF46785">
    <property type="entry name" value="Winged helix' DNA-binding domain"/>
    <property type="match status" value="1"/>
</dbReference>
<keyword evidence="3" id="KW-1185">Reference proteome</keyword>
<comment type="caution">
    <text evidence="2">The sequence shown here is derived from an EMBL/GenBank/DDBJ whole genome shotgun (WGS) entry which is preliminary data.</text>
</comment>
<dbReference type="InterPro" id="IPR036388">
    <property type="entry name" value="WH-like_DNA-bd_sf"/>
</dbReference>
<proteinExistence type="predicted"/>
<dbReference type="InterPro" id="IPR000835">
    <property type="entry name" value="HTH_MarR-typ"/>
</dbReference>
<dbReference type="AlphaFoldDB" id="A0A917PVW5"/>
<dbReference type="InterPro" id="IPR039422">
    <property type="entry name" value="MarR/SlyA-like"/>
</dbReference>
<sequence length="177" mass="19587">MARHKPLPVDPIAEAKRQWVTHGWTDAAAGMSAVTSIMRTQQIMLAQVERALKPFGLSFARYEMLRLLAFTREGRMPMASAIARLQVHPTSVTNTVDRLSRDGLVRREPHPTDGRAALLSLTAEGRELVEQATSALNAVFAEPGLPDDDLLQLVRILARFRKEAGDFADPEPLPEPL</sequence>
<reference evidence="2" key="2">
    <citation type="submission" date="2020-09" db="EMBL/GenBank/DDBJ databases">
        <authorList>
            <person name="Sun Q."/>
            <person name="Zhou Y."/>
        </authorList>
    </citation>
    <scope>NUCLEOTIDE SEQUENCE</scope>
    <source>
        <strain evidence="2">CGMCC 1.8984</strain>
    </source>
</reference>
<dbReference type="PROSITE" id="PS50995">
    <property type="entry name" value="HTH_MARR_2"/>
    <property type="match status" value="1"/>
</dbReference>
<organism evidence="2 3">
    <name type="scientific">Agromyces bauzanensis</name>
    <dbReference type="NCBI Taxonomy" id="1308924"/>
    <lineage>
        <taxon>Bacteria</taxon>
        <taxon>Bacillati</taxon>
        <taxon>Actinomycetota</taxon>
        <taxon>Actinomycetes</taxon>
        <taxon>Micrococcales</taxon>
        <taxon>Microbacteriaceae</taxon>
        <taxon>Agromyces</taxon>
    </lineage>
</organism>
<evidence type="ECO:0000313" key="2">
    <source>
        <dbReference type="EMBL" id="GGJ93622.1"/>
    </source>
</evidence>
<name>A0A917PVW5_9MICO</name>